<organism evidence="2 3">
    <name type="scientific">Cotesia glomerata</name>
    <name type="common">Lepidopteran parasitic wasp</name>
    <name type="synonym">Apanteles glomeratus</name>
    <dbReference type="NCBI Taxonomy" id="32391"/>
    <lineage>
        <taxon>Eukaryota</taxon>
        <taxon>Metazoa</taxon>
        <taxon>Ecdysozoa</taxon>
        <taxon>Arthropoda</taxon>
        <taxon>Hexapoda</taxon>
        <taxon>Insecta</taxon>
        <taxon>Pterygota</taxon>
        <taxon>Neoptera</taxon>
        <taxon>Endopterygota</taxon>
        <taxon>Hymenoptera</taxon>
        <taxon>Apocrita</taxon>
        <taxon>Ichneumonoidea</taxon>
        <taxon>Braconidae</taxon>
        <taxon>Microgastrinae</taxon>
        <taxon>Cotesia</taxon>
    </lineage>
</organism>
<reference evidence="2 3" key="1">
    <citation type="journal article" date="2021" name="J. Hered.">
        <title>A chromosome-level genome assembly of the parasitoid wasp, Cotesia glomerata (Hymenoptera: Braconidae).</title>
        <authorList>
            <person name="Pinto B.J."/>
            <person name="Weis J.J."/>
            <person name="Gamble T."/>
            <person name="Ode P.J."/>
            <person name="Paul R."/>
            <person name="Zaspel J.M."/>
        </authorList>
    </citation>
    <scope>NUCLEOTIDE SEQUENCE [LARGE SCALE GENOMIC DNA]</scope>
    <source>
        <strain evidence="2">CgM1</strain>
    </source>
</reference>
<evidence type="ECO:0000313" key="3">
    <source>
        <dbReference type="Proteomes" id="UP000826195"/>
    </source>
</evidence>
<proteinExistence type="predicted"/>
<dbReference type="AlphaFoldDB" id="A0AAV7IU81"/>
<gene>
    <name evidence="2" type="ORF">KQX54_010231</name>
</gene>
<dbReference type="EMBL" id="JAHXZJ010000747">
    <property type="protein sequence ID" value="KAH0557682.1"/>
    <property type="molecule type" value="Genomic_DNA"/>
</dbReference>
<name>A0AAV7IU81_COTGL</name>
<dbReference type="Proteomes" id="UP000826195">
    <property type="component" value="Unassembled WGS sequence"/>
</dbReference>
<comment type="caution">
    <text evidence="2">The sequence shown here is derived from an EMBL/GenBank/DDBJ whole genome shotgun (WGS) entry which is preliminary data.</text>
</comment>
<accession>A0AAV7IU81</accession>
<feature type="region of interest" description="Disordered" evidence="1">
    <location>
        <begin position="119"/>
        <end position="145"/>
    </location>
</feature>
<keyword evidence="3" id="KW-1185">Reference proteome</keyword>
<protein>
    <submittedName>
        <fullName evidence="2">Uncharacterized protein</fullName>
    </submittedName>
</protein>
<evidence type="ECO:0000313" key="2">
    <source>
        <dbReference type="EMBL" id="KAH0557682.1"/>
    </source>
</evidence>
<sequence>MCSRVSIHIQQRLALPWKPTGHSHSHSQNHGINVSISPAPTLGIIPEHRSSFKHTYDIEIQREVITPGNINSHRKCHRGAAIEMEGRDEIECGWDSGSGERVAFLVSLNPKLSKQPFRFFERGEDRSGSLSPIPAEGSRHENESE</sequence>
<evidence type="ECO:0000256" key="1">
    <source>
        <dbReference type="SAM" id="MobiDB-lite"/>
    </source>
</evidence>